<proteinExistence type="predicted"/>
<dbReference type="FunFam" id="2.60.40.420:FF:000013">
    <property type="entry name" value="basic blue protein-like"/>
    <property type="match status" value="1"/>
</dbReference>
<dbReference type="Pfam" id="PF02298">
    <property type="entry name" value="Cu_bind_like"/>
    <property type="match status" value="1"/>
</dbReference>
<protein>
    <recommendedName>
        <fullName evidence="4">Basic blue protein</fullName>
    </recommendedName>
    <alternativeName>
        <fullName evidence="5">Plantacyanin</fullName>
    </alternativeName>
</protein>
<feature type="signal peptide" evidence="6">
    <location>
        <begin position="1"/>
        <end position="26"/>
    </location>
</feature>
<keyword evidence="9" id="KW-1185">Reference proteome</keyword>
<evidence type="ECO:0000313" key="8">
    <source>
        <dbReference type="EMBL" id="KYP63139.1"/>
    </source>
</evidence>
<dbReference type="AlphaFoldDB" id="A0A151T7V9"/>
<keyword evidence="6" id="KW-0732">Signal</keyword>
<evidence type="ECO:0000256" key="6">
    <source>
        <dbReference type="SAM" id="SignalP"/>
    </source>
</evidence>
<evidence type="ECO:0000256" key="1">
    <source>
        <dbReference type="ARBA" id="ARBA00022723"/>
    </source>
</evidence>
<dbReference type="EMBL" id="CM003610">
    <property type="protein sequence ID" value="KYP63139.1"/>
    <property type="molecule type" value="Genomic_DNA"/>
</dbReference>
<evidence type="ECO:0000256" key="3">
    <source>
        <dbReference type="ARBA" id="ARBA00023157"/>
    </source>
</evidence>
<dbReference type="InterPro" id="IPR003245">
    <property type="entry name" value="Phytocyanin_dom"/>
</dbReference>
<dbReference type="PROSITE" id="PS51485">
    <property type="entry name" value="PHYTOCYANIN"/>
    <property type="match status" value="1"/>
</dbReference>
<dbReference type="STRING" id="3821.A0A151T7V9"/>
<dbReference type="GO" id="GO:0009055">
    <property type="term" value="F:electron transfer activity"/>
    <property type="evidence" value="ECO:0007669"/>
    <property type="project" value="InterPro"/>
</dbReference>
<dbReference type="InterPro" id="IPR039391">
    <property type="entry name" value="Phytocyanin-like"/>
</dbReference>
<sequence length="122" mass="12971">MAQGRGTSAIVILFCMLVASSEMAHAKTFVVGDAGGWTFKISKWPSGKTFNAGDTLEFNYDPSAHNVVKVDEAGYNSCTASKGSEKFQSGNDHINLVKGTNYFICTFPGHCLGDVKIAVNAA</sequence>
<organism evidence="8 9">
    <name type="scientific">Cajanus cajan</name>
    <name type="common">Pigeon pea</name>
    <name type="synonym">Cajanus indicus</name>
    <dbReference type="NCBI Taxonomy" id="3821"/>
    <lineage>
        <taxon>Eukaryota</taxon>
        <taxon>Viridiplantae</taxon>
        <taxon>Streptophyta</taxon>
        <taxon>Embryophyta</taxon>
        <taxon>Tracheophyta</taxon>
        <taxon>Spermatophyta</taxon>
        <taxon>Magnoliopsida</taxon>
        <taxon>eudicotyledons</taxon>
        <taxon>Gunneridae</taxon>
        <taxon>Pentapetalae</taxon>
        <taxon>rosids</taxon>
        <taxon>fabids</taxon>
        <taxon>Fabales</taxon>
        <taxon>Fabaceae</taxon>
        <taxon>Papilionoideae</taxon>
        <taxon>50 kb inversion clade</taxon>
        <taxon>NPAAA clade</taxon>
        <taxon>indigoferoid/millettioid clade</taxon>
        <taxon>Phaseoleae</taxon>
        <taxon>Cajanus</taxon>
    </lineage>
</organism>
<dbReference type="PANTHER" id="PTHR33021:SF193">
    <property type="entry name" value="OS06G0218600 PROTEIN"/>
    <property type="match status" value="1"/>
</dbReference>
<dbReference type="Gramene" id="C.cajan_17195.t">
    <property type="protein sequence ID" value="C.cajan_17195.t"/>
    <property type="gene ID" value="C.cajan_17195"/>
</dbReference>
<dbReference type="InterPro" id="IPR008972">
    <property type="entry name" value="Cupredoxin"/>
</dbReference>
<evidence type="ECO:0000256" key="5">
    <source>
        <dbReference type="ARBA" id="ARBA00082491"/>
    </source>
</evidence>
<dbReference type="PANTHER" id="PTHR33021">
    <property type="entry name" value="BLUE COPPER PROTEIN"/>
    <property type="match status" value="1"/>
</dbReference>
<keyword evidence="1" id="KW-0479">Metal-binding</keyword>
<feature type="chain" id="PRO_5007588944" description="Basic blue protein" evidence="6">
    <location>
        <begin position="27"/>
        <end position="122"/>
    </location>
</feature>
<evidence type="ECO:0000259" key="7">
    <source>
        <dbReference type="PROSITE" id="PS51485"/>
    </source>
</evidence>
<evidence type="ECO:0000256" key="2">
    <source>
        <dbReference type="ARBA" id="ARBA00023008"/>
    </source>
</evidence>
<evidence type="ECO:0000256" key="4">
    <source>
        <dbReference type="ARBA" id="ARBA00071970"/>
    </source>
</evidence>
<dbReference type="InterPro" id="IPR041844">
    <property type="entry name" value="Plantacyanin"/>
</dbReference>
<gene>
    <name evidence="8" type="ORF">KK1_017705</name>
</gene>
<keyword evidence="3" id="KW-1015">Disulfide bond</keyword>
<accession>A0A151T7V9</accession>
<evidence type="ECO:0000313" key="9">
    <source>
        <dbReference type="Proteomes" id="UP000075243"/>
    </source>
</evidence>
<dbReference type="OMA" id="SFNADSW"/>
<dbReference type="CDD" id="cd11013">
    <property type="entry name" value="Plantacyanin"/>
    <property type="match status" value="1"/>
</dbReference>
<dbReference type="OrthoDB" id="2011645at2759"/>
<dbReference type="GO" id="GO:0046872">
    <property type="term" value="F:metal ion binding"/>
    <property type="evidence" value="ECO:0007669"/>
    <property type="project" value="UniProtKB-KW"/>
</dbReference>
<name>A0A151T7V9_CAJCA</name>
<dbReference type="Gene3D" id="2.60.40.420">
    <property type="entry name" value="Cupredoxins - blue copper proteins"/>
    <property type="match status" value="1"/>
</dbReference>
<dbReference type="Proteomes" id="UP000075243">
    <property type="component" value="Chromosome 8"/>
</dbReference>
<dbReference type="SUPFAM" id="SSF49503">
    <property type="entry name" value="Cupredoxins"/>
    <property type="match status" value="1"/>
</dbReference>
<reference evidence="8 9" key="1">
    <citation type="journal article" date="2012" name="Nat. Biotechnol.">
        <title>Draft genome sequence of pigeonpea (Cajanus cajan), an orphan legume crop of resource-poor farmers.</title>
        <authorList>
            <person name="Varshney R.K."/>
            <person name="Chen W."/>
            <person name="Li Y."/>
            <person name="Bharti A.K."/>
            <person name="Saxena R.K."/>
            <person name="Schlueter J.A."/>
            <person name="Donoghue M.T."/>
            <person name="Azam S."/>
            <person name="Fan G."/>
            <person name="Whaley A.M."/>
            <person name="Farmer A.D."/>
            <person name="Sheridan J."/>
            <person name="Iwata A."/>
            <person name="Tuteja R."/>
            <person name="Penmetsa R.V."/>
            <person name="Wu W."/>
            <person name="Upadhyaya H.D."/>
            <person name="Yang S.P."/>
            <person name="Shah T."/>
            <person name="Saxena K.B."/>
            <person name="Michael T."/>
            <person name="McCombie W.R."/>
            <person name="Yang B."/>
            <person name="Zhang G."/>
            <person name="Yang H."/>
            <person name="Wang J."/>
            <person name="Spillane C."/>
            <person name="Cook D.R."/>
            <person name="May G.D."/>
            <person name="Xu X."/>
            <person name="Jackson S.A."/>
        </authorList>
    </citation>
    <scope>NUCLEOTIDE SEQUENCE [LARGE SCALE GENOMIC DNA]</scope>
    <source>
        <strain evidence="9">cv. Asha</strain>
    </source>
</reference>
<dbReference type="GO" id="GO:0005886">
    <property type="term" value="C:plasma membrane"/>
    <property type="evidence" value="ECO:0007669"/>
    <property type="project" value="TreeGrafter"/>
</dbReference>
<keyword evidence="2" id="KW-0186">Copper</keyword>
<feature type="domain" description="Phytocyanin" evidence="7">
    <location>
        <begin position="27"/>
        <end position="122"/>
    </location>
</feature>